<reference evidence="3 4" key="2">
    <citation type="submission" date="2024-05" db="EMBL/GenBank/DDBJ databases">
        <authorList>
            <person name="Chen Y."/>
            <person name="Shah S."/>
            <person name="Dougan E. K."/>
            <person name="Thang M."/>
            <person name="Chan C."/>
        </authorList>
    </citation>
    <scope>NUCLEOTIDE SEQUENCE [LARGE SCALE GENOMIC DNA]</scope>
</reference>
<feature type="region of interest" description="Disordered" evidence="1">
    <location>
        <begin position="496"/>
        <end position="522"/>
    </location>
</feature>
<proteinExistence type="predicted"/>
<protein>
    <submittedName>
        <fullName evidence="2">Uncharacterized protein</fullName>
    </submittedName>
</protein>
<feature type="compositionally biased region" description="Low complexity" evidence="1">
    <location>
        <begin position="29"/>
        <end position="46"/>
    </location>
</feature>
<evidence type="ECO:0000313" key="4">
    <source>
        <dbReference type="Proteomes" id="UP001152797"/>
    </source>
</evidence>
<organism evidence="2">
    <name type="scientific">Cladocopium goreaui</name>
    <dbReference type="NCBI Taxonomy" id="2562237"/>
    <lineage>
        <taxon>Eukaryota</taxon>
        <taxon>Sar</taxon>
        <taxon>Alveolata</taxon>
        <taxon>Dinophyceae</taxon>
        <taxon>Suessiales</taxon>
        <taxon>Symbiodiniaceae</taxon>
        <taxon>Cladocopium</taxon>
    </lineage>
</organism>
<comment type="caution">
    <text evidence="2">The sequence shown here is derived from an EMBL/GenBank/DDBJ whole genome shotgun (WGS) entry which is preliminary data.</text>
</comment>
<evidence type="ECO:0000256" key="1">
    <source>
        <dbReference type="SAM" id="MobiDB-lite"/>
    </source>
</evidence>
<dbReference type="OrthoDB" id="446419at2759"/>
<evidence type="ECO:0000313" key="3">
    <source>
        <dbReference type="EMBL" id="CAL4793658.1"/>
    </source>
</evidence>
<accession>A0A9P1DAW1</accession>
<dbReference type="EMBL" id="CAMXCT030003802">
    <property type="protein sequence ID" value="CAL4793658.1"/>
    <property type="molecule type" value="Genomic_DNA"/>
</dbReference>
<dbReference type="EMBL" id="CAMXCT020003802">
    <property type="protein sequence ID" value="CAL1159721.1"/>
    <property type="molecule type" value="Genomic_DNA"/>
</dbReference>
<keyword evidence="4" id="KW-1185">Reference proteome</keyword>
<sequence>MSRLVAPGLSIPSLAGPRVGGCASGGPGLARPGLAPPAAGRRPPGLGLAGPGPAGPGPALGPGWHAPVSPSESSDETKEDTFHEYPSWKPRSSRADSDSDVVLLVPKPADSVPPSGPRPGRAGDGLGGALSTFGAPAEWWHDSIILGRLSALALRYFASRATLKPWRAWLQHVQRAREKHGFYIRSQKQLALRTWHRNSVRHGRRMQNKLPLILALQKVVQSNLQPAWRRYRQAVFLQRDVDRRLRLLHIIRWKMMNTMAQVHYCQTLQRLGLAGLWLASKSKDVASRSPSPANSPEVGWSSAKSHVQQVVSRAWRKWWFATRMWLTSAQFRERALEAWLAGECSTPRSMVVAEAFEGEDAGPMALDPVATPMSTLFPRDLPVSTRLSQFSLEGISKSHADFQAPVVLQHAVEDSGFTASLPRVRAPRQKSRPWNRNEEVSTGAFQSFGRSRSYSGRKAFDQHLGADVQCPSRHDSVVSDEEVAFVNDVGLSTDSTGRDSKIGLLPRSDRGSPMPDSPGNNYWAMRRSISRPSVLKTRCR</sequence>
<dbReference type="AlphaFoldDB" id="A0A9P1DAW1"/>
<dbReference type="Proteomes" id="UP001152797">
    <property type="component" value="Unassembled WGS sequence"/>
</dbReference>
<gene>
    <name evidence="2" type="ORF">C1SCF055_LOCUS31991</name>
</gene>
<dbReference type="EMBL" id="CAMXCT010003802">
    <property type="protein sequence ID" value="CAI4006346.1"/>
    <property type="molecule type" value="Genomic_DNA"/>
</dbReference>
<feature type="compositionally biased region" description="Gly residues" evidence="1">
    <location>
        <begin position="18"/>
        <end position="28"/>
    </location>
</feature>
<evidence type="ECO:0000313" key="2">
    <source>
        <dbReference type="EMBL" id="CAI4006346.1"/>
    </source>
</evidence>
<name>A0A9P1DAW1_9DINO</name>
<feature type="region of interest" description="Disordered" evidence="1">
    <location>
        <begin position="1"/>
        <end position="99"/>
    </location>
</feature>
<reference evidence="2" key="1">
    <citation type="submission" date="2022-10" db="EMBL/GenBank/DDBJ databases">
        <authorList>
            <person name="Chen Y."/>
            <person name="Dougan E. K."/>
            <person name="Chan C."/>
            <person name="Rhodes N."/>
            <person name="Thang M."/>
        </authorList>
    </citation>
    <scope>NUCLEOTIDE SEQUENCE</scope>
</reference>